<dbReference type="GO" id="GO:0005975">
    <property type="term" value="P:carbohydrate metabolic process"/>
    <property type="evidence" value="ECO:0007669"/>
    <property type="project" value="InterPro"/>
</dbReference>
<keyword evidence="3" id="KW-0333">Golgi apparatus</keyword>
<dbReference type="CDD" id="cd11301">
    <property type="entry name" value="Fut1_Fut2_like"/>
    <property type="match status" value="1"/>
</dbReference>
<keyword evidence="3" id="KW-0812">Transmembrane</keyword>
<evidence type="ECO:0000256" key="3">
    <source>
        <dbReference type="RuleBase" id="RU363129"/>
    </source>
</evidence>
<dbReference type="AlphaFoldDB" id="A0AAN9AZ61"/>
<evidence type="ECO:0000313" key="5">
    <source>
        <dbReference type="EMBL" id="KAK7096191.1"/>
    </source>
</evidence>
<dbReference type="PANTHER" id="PTHR11927:SF9">
    <property type="entry name" value="L-FUCOSYLTRANSFERASE"/>
    <property type="match status" value="1"/>
</dbReference>
<reference evidence="5 6" key="1">
    <citation type="submission" date="2024-02" db="EMBL/GenBank/DDBJ databases">
        <title>Chromosome-scale genome assembly of the rough periwinkle Littorina saxatilis.</title>
        <authorList>
            <person name="De Jode A."/>
            <person name="Faria R."/>
            <person name="Formenti G."/>
            <person name="Sims Y."/>
            <person name="Smith T.P."/>
            <person name="Tracey A."/>
            <person name="Wood J.M.D."/>
            <person name="Zagrodzka Z.B."/>
            <person name="Johannesson K."/>
            <person name="Butlin R.K."/>
            <person name="Leder E.H."/>
        </authorList>
    </citation>
    <scope>NUCLEOTIDE SEQUENCE [LARGE SCALE GENOMIC DNA]</scope>
    <source>
        <strain evidence="5">Snail1</strain>
        <tissue evidence="5">Muscle</tissue>
    </source>
</reference>
<protein>
    <recommendedName>
        <fullName evidence="3">L-Fucosyltransferase</fullName>
        <ecNumber evidence="3">2.4.1.-</ecNumber>
    </recommendedName>
</protein>
<keyword evidence="6" id="KW-1185">Reference proteome</keyword>
<dbReference type="EMBL" id="JBAMIC010000014">
    <property type="protein sequence ID" value="KAK7096191.1"/>
    <property type="molecule type" value="Genomic_DNA"/>
</dbReference>
<keyword evidence="3" id="KW-0735">Signal-anchor</keyword>
<comment type="caution">
    <text evidence="5">The sequence shown here is derived from an EMBL/GenBank/DDBJ whole genome shotgun (WGS) entry which is preliminary data.</text>
</comment>
<organism evidence="5 6">
    <name type="scientific">Littorina saxatilis</name>
    <dbReference type="NCBI Taxonomy" id="31220"/>
    <lineage>
        <taxon>Eukaryota</taxon>
        <taxon>Metazoa</taxon>
        <taxon>Spiralia</taxon>
        <taxon>Lophotrochozoa</taxon>
        <taxon>Mollusca</taxon>
        <taxon>Gastropoda</taxon>
        <taxon>Caenogastropoda</taxon>
        <taxon>Littorinimorpha</taxon>
        <taxon>Littorinoidea</taxon>
        <taxon>Littorinidae</taxon>
        <taxon>Littorina</taxon>
    </lineage>
</organism>
<comment type="subcellular location">
    <subcellularLocation>
        <location evidence="3">Golgi apparatus</location>
        <location evidence="3">Golgi stack membrane</location>
        <topology evidence="3">Single-pass type II membrane protein</topology>
    </subcellularLocation>
</comment>
<dbReference type="Pfam" id="PF01531">
    <property type="entry name" value="Glyco_transf_11"/>
    <property type="match status" value="1"/>
</dbReference>
<evidence type="ECO:0000256" key="1">
    <source>
        <dbReference type="ARBA" id="ARBA00022676"/>
    </source>
</evidence>
<evidence type="ECO:0000256" key="4">
    <source>
        <dbReference type="SAM" id="MobiDB-lite"/>
    </source>
</evidence>
<dbReference type="EC" id="2.4.1.-" evidence="3"/>
<evidence type="ECO:0000256" key="2">
    <source>
        <dbReference type="ARBA" id="ARBA00022679"/>
    </source>
</evidence>
<gene>
    <name evidence="5" type="ORF">V1264_005514</name>
</gene>
<dbReference type="Proteomes" id="UP001374579">
    <property type="component" value="Unassembled WGS sequence"/>
</dbReference>
<comment type="pathway">
    <text evidence="3">Protein modification; protein glycosylation.</text>
</comment>
<proteinExistence type="inferred from homology"/>
<dbReference type="GO" id="GO:0032580">
    <property type="term" value="C:Golgi cisterna membrane"/>
    <property type="evidence" value="ECO:0007669"/>
    <property type="project" value="UniProtKB-SubCell"/>
</dbReference>
<accession>A0AAN9AZ61</accession>
<dbReference type="GO" id="GO:0008107">
    <property type="term" value="F:galactoside 2-alpha-L-fucosyltransferase activity"/>
    <property type="evidence" value="ECO:0007669"/>
    <property type="project" value="InterPro"/>
</dbReference>
<keyword evidence="1 3" id="KW-0328">Glycosyltransferase</keyword>
<feature type="region of interest" description="Disordered" evidence="4">
    <location>
        <begin position="33"/>
        <end position="87"/>
    </location>
</feature>
<dbReference type="PANTHER" id="PTHR11927">
    <property type="entry name" value="GALACTOSIDE 2-L-FUCOSYLTRANSFERASE"/>
    <property type="match status" value="1"/>
</dbReference>
<sequence>MYLHQHTSVPHFFTSPSSLSLERYQVFPLSAKPSVSSYSRSPLPVSSPLTERSSPSTSERSLVSQSSSKPAVSSYSRSPLPTSSSLTEHSSQAAHFTRVLCVHFRGLLGNELFEYASTLGLALTLKRTPVFLGSHKLRFALKTFTDTSDSSSKFEHRCKNSTRAHEESCCKFQERFTRLNSSQDFTVGIYLQSYRYFQHHEAEVRKALTFTDEVRNESECVVRELRQKYNASTLIGVHVRRGDMAHEPIKKLGFPQVSPDFLNRSMAFFRSRYPDCVFVVGGDSLQWCKDNVPSGHLVHYLTGHSPAVDMSVLSSMDHTVLTFGTFSWWIGFLNAGTTVFMKDFIVNGTVLARQFNPGGRDYVYPGWIPV</sequence>
<keyword evidence="2 3" id="KW-0808">Transferase</keyword>
<dbReference type="InterPro" id="IPR002516">
    <property type="entry name" value="Glyco_trans_11"/>
</dbReference>
<keyword evidence="3" id="KW-0325">Glycoprotein</keyword>
<comment type="similarity">
    <text evidence="3">Belongs to the glycosyltransferase 11 family.</text>
</comment>
<evidence type="ECO:0000313" key="6">
    <source>
        <dbReference type="Proteomes" id="UP001374579"/>
    </source>
</evidence>
<name>A0AAN9AZ61_9CAEN</name>